<keyword evidence="3" id="KW-0520">NAD</keyword>
<evidence type="ECO:0000259" key="5">
    <source>
        <dbReference type="Pfam" id="PF25137"/>
    </source>
</evidence>
<feature type="domain" description="Alcohol dehydrogenase iron-type/glycerol dehydrogenase GldA" evidence="4">
    <location>
        <begin position="14"/>
        <end position="184"/>
    </location>
</feature>
<dbReference type="EMBL" id="JAAGNC010000189">
    <property type="protein sequence ID" value="NEC61247.1"/>
    <property type="molecule type" value="Genomic_DNA"/>
</dbReference>
<protein>
    <submittedName>
        <fullName evidence="6">Iron-containing alcohol dehydrogenase</fullName>
    </submittedName>
</protein>
<evidence type="ECO:0000256" key="2">
    <source>
        <dbReference type="ARBA" id="ARBA00023002"/>
    </source>
</evidence>
<evidence type="ECO:0000256" key="3">
    <source>
        <dbReference type="ARBA" id="ARBA00023027"/>
    </source>
</evidence>
<dbReference type="InterPro" id="IPR056798">
    <property type="entry name" value="ADH_Fe_C"/>
</dbReference>
<dbReference type="SUPFAM" id="SSF56796">
    <property type="entry name" value="Dehydroquinate synthase-like"/>
    <property type="match status" value="1"/>
</dbReference>
<accession>A0ABX0C744</accession>
<dbReference type="PROSITE" id="PS00060">
    <property type="entry name" value="ADH_IRON_2"/>
    <property type="match status" value="1"/>
</dbReference>
<dbReference type="Gene3D" id="1.20.1090.10">
    <property type="entry name" value="Dehydroquinate synthase-like - alpha domain"/>
    <property type="match status" value="1"/>
</dbReference>
<dbReference type="RefSeq" id="WP_067584883.1">
    <property type="nucleotide sequence ID" value="NZ_JAAGNC010000189.1"/>
</dbReference>
<dbReference type="InterPro" id="IPR039697">
    <property type="entry name" value="Alcohol_dehydrogenase_Fe"/>
</dbReference>
<name>A0ABX0C744_9PSEU</name>
<gene>
    <name evidence="6" type="ORF">G3I59_38020</name>
</gene>
<reference evidence="6 7" key="1">
    <citation type="submission" date="2020-01" db="EMBL/GenBank/DDBJ databases">
        <title>Insect and environment-associated Actinomycetes.</title>
        <authorList>
            <person name="Currrie C."/>
            <person name="Chevrette M."/>
            <person name="Carlson C."/>
            <person name="Stubbendieck R."/>
            <person name="Wendt-Pienkowski E."/>
        </authorList>
    </citation>
    <scope>NUCLEOTIDE SEQUENCE [LARGE SCALE GENOMIC DNA]</scope>
    <source>
        <strain evidence="6 7">SID8386</strain>
    </source>
</reference>
<sequence length="383" mass="39926">MSASGRVALSRIENVVFGQSATDAVPAQVEQWGAGRVLILASRTLNTTTACVTDIANALGDRCVSVVDGVPEHTPSTAVMQLTARARELDVDAIVTVGGGTLVDAAKAVRMCLANGATSVEDLAGAHQPGGTAPRLPTVRQLSVPTTLSAAEFTGIAGVTDEATHSKALWRQPEIAPDSVVLDPAITRHTPEWLFLSTGLRAVDHAVEGFCALSANDYTDTQAARGFSLLLHGLAAVSNDPDNVEARLNCQLGAWMGMCPLASGIPMGASHGIGYVLGASYGVPHGYTSCVMLPAVLEWNAELNRARQHELLSRAGVSAGEASDVVRGLVRSLKLPDTLGALGVSPDGDGEIAVRSMTTPWVPWNPRPVAGPEQIREILALAR</sequence>
<keyword evidence="2" id="KW-0560">Oxidoreductase</keyword>
<dbReference type="InterPro" id="IPR001670">
    <property type="entry name" value="ADH_Fe/GldA"/>
</dbReference>
<evidence type="ECO:0000259" key="4">
    <source>
        <dbReference type="Pfam" id="PF00465"/>
    </source>
</evidence>
<comment type="similarity">
    <text evidence="1">Belongs to the iron-containing alcohol dehydrogenase family.</text>
</comment>
<dbReference type="Proteomes" id="UP000470404">
    <property type="component" value="Unassembled WGS sequence"/>
</dbReference>
<dbReference type="CDD" id="cd08192">
    <property type="entry name" value="MAR-like"/>
    <property type="match status" value="1"/>
</dbReference>
<dbReference type="PANTHER" id="PTHR11496:SF102">
    <property type="entry name" value="ALCOHOL DEHYDROGENASE 4"/>
    <property type="match status" value="1"/>
</dbReference>
<keyword evidence="7" id="KW-1185">Reference proteome</keyword>
<comment type="caution">
    <text evidence="6">The sequence shown here is derived from an EMBL/GenBank/DDBJ whole genome shotgun (WGS) entry which is preliminary data.</text>
</comment>
<feature type="domain" description="Fe-containing alcohol dehydrogenase-like C-terminal" evidence="5">
    <location>
        <begin position="197"/>
        <end position="380"/>
    </location>
</feature>
<dbReference type="Pfam" id="PF25137">
    <property type="entry name" value="ADH_Fe_C"/>
    <property type="match status" value="1"/>
</dbReference>
<organism evidence="6 7">
    <name type="scientific">Amycolatopsis rubida</name>
    <dbReference type="NCBI Taxonomy" id="112413"/>
    <lineage>
        <taxon>Bacteria</taxon>
        <taxon>Bacillati</taxon>
        <taxon>Actinomycetota</taxon>
        <taxon>Actinomycetes</taxon>
        <taxon>Pseudonocardiales</taxon>
        <taxon>Pseudonocardiaceae</taxon>
        <taxon>Amycolatopsis</taxon>
    </lineage>
</organism>
<dbReference type="Pfam" id="PF00465">
    <property type="entry name" value="Fe-ADH"/>
    <property type="match status" value="1"/>
</dbReference>
<dbReference type="InterPro" id="IPR018211">
    <property type="entry name" value="ADH_Fe_CS"/>
</dbReference>
<dbReference type="Gene3D" id="3.40.50.1970">
    <property type="match status" value="1"/>
</dbReference>
<proteinExistence type="inferred from homology"/>
<evidence type="ECO:0000313" key="6">
    <source>
        <dbReference type="EMBL" id="NEC61247.1"/>
    </source>
</evidence>
<evidence type="ECO:0000256" key="1">
    <source>
        <dbReference type="ARBA" id="ARBA00007358"/>
    </source>
</evidence>
<dbReference type="PANTHER" id="PTHR11496">
    <property type="entry name" value="ALCOHOL DEHYDROGENASE"/>
    <property type="match status" value="1"/>
</dbReference>
<evidence type="ECO:0000313" key="7">
    <source>
        <dbReference type="Proteomes" id="UP000470404"/>
    </source>
</evidence>